<name>A0A1G2EX30_9BACT</name>
<evidence type="ECO:0000313" key="3">
    <source>
        <dbReference type="Proteomes" id="UP000177486"/>
    </source>
</evidence>
<comment type="caution">
    <text evidence="2">The sequence shown here is derived from an EMBL/GenBank/DDBJ whole genome shotgun (WGS) entry which is preliminary data.</text>
</comment>
<organism evidence="2 3">
    <name type="scientific">Candidatus Niyogibacteria bacterium RIFCSPLOWO2_01_FULL_45_48</name>
    <dbReference type="NCBI Taxonomy" id="1801724"/>
    <lineage>
        <taxon>Bacteria</taxon>
        <taxon>Candidatus Niyogiibacteriota</taxon>
    </lineage>
</organism>
<keyword evidence="1" id="KW-0812">Transmembrane</keyword>
<dbReference type="Proteomes" id="UP000177486">
    <property type="component" value="Unassembled WGS sequence"/>
</dbReference>
<keyword evidence="1" id="KW-0472">Membrane</keyword>
<protein>
    <submittedName>
        <fullName evidence="2">Uncharacterized protein</fullName>
    </submittedName>
</protein>
<gene>
    <name evidence="2" type="ORF">A2931_03960</name>
</gene>
<keyword evidence="1" id="KW-1133">Transmembrane helix</keyword>
<evidence type="ECO:0000313" key="2">
    <source>
        <dbReference type="EMBL" id="OGZ30052.1"/>
    </source>
</evidence>
<accession>A0A1G2EX30</accession>
<feature type="transmembrane region" description="Helical" evidence="1">
    <location>
        <begin position="21"/>
        <end position="40"/>
    </location>
</feature>
<proteinExistence type="predicted"/>
<sequence length="217" mass="24242">MNKWQMFSRRESDHTVVQGDITLLISFIPLLVLFLFMVFLNDPTTKDPDKNPFEAVVEWDGLSLVDIDTWTWCTNPATGLWEIVSYQNRKGKFIFLDQDDRGYKSDKPLDNANKETIKSLGNRLPAALCGLNLHVFGTNGGTLPVEITVSAVLFKGHETGKQVVLLDQKKVAMSRAGEEVTVTSFEIDSEGKFVVGSNKMTVQMRCASSFGRNCTPD</sequence>
<dbReference type="EMBL" id="MHMQ01000027">
    <property type="protein sequence ID" value="OGZ30052.1"/>
    <property type="molecule type" value="Genomic_DNA"/>
</dbReference>
<dbReference type="AlphaFoldDB" id="A0A1G2EX30"/>
<evidence type="ECO:0000256" key="1">
    <source>
        <dbReference type="SAM" id="Phobius"/>
    </source>
</evidence>
<reference evidence="2 3" key="1">
    <citation type="journal article" date="2016" name="Nat. Commun.">
        <title>Thousands of microbial genomes shed light on interconnected biogeochemical processes in an aquifer system.</title>
        <authorList>
            <person name="Anantharaman K."/>
            <person name="Brown C.T."/>
            <person name="Hug L.A."/>
            <person name="Sharon I."/>
            <person name="Castelle C.J."/>
            <person name="Probst A.J."/>
            <person name="Thomas B.C."/>
            <person name="Singh A."/>
            <person name="Wilkins M.J."/>
            <person name="Karaoz U."/>
            <person name="Brodie E.L."/>
            <person name="Williams K.H."/>
            <person name="Hubbard S.S."/>
            <person name="Banfield J.F."/>
        </authorList>
    </citation>
    <scope>NUCLEOTIDE SEQUENCE [LARGE SCALE GENOMIC DNA]</scope>
</reference>